<organism evidence="2 3">
    <name type="scientific">Trichosporon asahii var. asahii (strain CBS 8904)</name>
    <name type="common">Yeast</name>
    <dbReference type="NCBI Taxonomy" id="1220162"/>
    <lineage>
        <taxon>Eukaryota</taxon>
        <taxon>Fungi</taxon>
        <taxon>Dikarya</taxon>
        <taxon>Basidiomycota</taxon>
        <taxon>Agaricomycotina</taxon>
        <taxon>Tremellomycetes</taxon>
        <taxon>Trichosporonales</taxon>
        <taxon>Trichosporonaceae</taxon>
        <taxon>Trichosporon</taxon>
    </lineage>
</organism>
<dbReference type="HOGENOM" id="CLU_107716_0_2_1"/>
<evidence type="ECO:0000313" key="3">
    <source>
        <dbReference type="Proteomes" id="UP000006757"/>
    </source>
</evidence>
<dbReference type="Pfam" id="PF00581">
    <property type="entry name" value="Rhodanese"/>
    <property type="match status" value="1"/>
</dbReference>
<dbReference type="InParanoid" id="K1VIP8"/>
<gene>
    <name evidence="2" type="ORF">A1Q2_01679</name>
</gene>
<evidence type="ECO:0000259" key="1">
    <source>
        <dbReference type="PROSITE" id="PS50206"/>
    </source>
</evidence>
<feature type="domain" description="Rhodanese" evidence="1">
    <location>
        <begin position="30"/>
        <end position="134"/>
    </location>
</feature>
<dbReference type="Gene3D" id="3.40.250.10">
    <property type="entry name" value="Rhodanese-like domain"/>
    <property type="match status" value="1"/>
</dbReference>
<dbReference type="InterPro" id="IPR001763">
    <property type="entry name" value="Rhodanese-like_dom"/>
</dbReference>
<dbReference type="InterPro" id="IPR036873">
    <property type="entry name" value="Rhodanese-like_dom_sf"/>
</dbReference>
<name>K1VIP8_TRIAC</name>
<dbReference type="Proteomes" id="UP000006757">
    <property type="component" value="Unassembled WGS sequence"/>
</dbReference>
<proteinExistence type="predicted"/>
<protein>
    <recommendedName>
        <fullName evidence="1">Rhodanese domain-containing protein</fullName>
    </recommendedName>
</protein>
<accession>K1VIP8</accession>
<dbReference type="OrthoDB" id="8300214at2759"/>
<evidence type="ECO:0000313" key="2">
    <source>
        <dbReference type="EMBL" id="EKD04005.1"/>
    </source>
</evidence>
<dbReference type="STRING" id="1220162.K1VIP8"/>
<comment type="caution">
    <text evidence="2">The sequence shown here is derived from an EMBL/GenBank/DDBJ whole genome shotgun (WGS) entry which is preliminary data.</text>
</comment>
<reference evidence="2 3" key="1">
    <citation type="journal article" date="2012" name="Eukaryot. Cell">
        <title>Genome sequence of the Trichosporon asahii environmental strain CBS 8904.</title>
        <authorList>
            <person name="Yang R.Y."/>
            <person name="Li H.T."/>
            <person name="Zhu H."/>
            <person name="Zhou G.P."/>
            <person name="Wang M."/>
            <person name="Wang L."/>
        </authorList>
    </citation>
    <scope>NUCLEOTIDE SEQUENCE [LARGE SCALE GENOMIC DNA]</scope>
    <source>
        <strain evidence="2 3">CBS 8904</strain>
    </source>
</reference>
<dbReference type="AlphaFoldDB" id="K1VIP8"/>
<sequence length="136" mass="14731">MSAPWHANFPAGKSNPPEISAAELAALSGPGKEYIVVDVRRTDIDEPDAKTMHPAAINLPAQTFYPTVPNSAPLLKNIPKVVFHCNSCKPGGRGPRCAAWYQDYLDENGIKSSQALVLKGGYKAWAAEFPDRVVKL</sequence>
<dbReference type="EMBL" id="AMBO01000237">
    <property type="protein sequence ID" value="EKD04005.1"/>
    <property type="molecule type" value="Genomic_DNA"/>
</dbReference>
<dbReference type="SUPFAM" id="SSF52821">
    <property type="entry name" value="Rhodanese/Cell cycle control phosphatase"/>
    <property type="match status" value="1"/>
</dbReference>
<keyword evidence="3" id="KW-1185">Reference proteome</keyword>
<dbReference type="eggNOG" id="ENOG502S879">
    <property type="taxonomic scope" value="Eukaryota"/>
</dbReference>
<dbReference type="PROSITE" id="PS50206">
    <property type="entry name" value="RHODANESE_3"/>
    <property type="match status" value="1"/>
</dbReference>
<dbReference type="OMA" id="IKGWQKA"/>